<name>A0A1C4FDR3_9BACT</name>
<dbReference type="Gene3D" id="3.40.50.10320">
    <property type="entry name" value="LmbE-like"/>
    <property type="match status" value="1"/>
</dbReference>
<dbReference type="SUPFAM" id="SSF102588">
    <property type="entry name" value="LmbE-like"/>
    <property type="match status" value="1"/>
</dbReference>
<proteinExistence type="predicted"/>
<organism evidence="2 3">
    <name type="scientific">Chitinophaga costaii</name>
    <dbReference type="NCBI Taxonomy" id="1335309"/>
    <lineage>
        <taxon>Bacteria</taxon>
        <taxon>Pseudomonadati</taxon>
        <taxon>Bacteroidota</taxon>
        <taxon>Chitinophagia</taxon>
        <taxon>Chitinophagales</taxon>
        <taxon>Chitinophagaceae</taxon>
        <taxon>Chitinophaga</taxon>
    </lineage>
</organism>
<sequence length="822" mass="90397">MFRKIIVWALAGFISGSVWAQQPTIYNAADIRLQLHKLDTLGSVLYFAAHPDDENTRLLAFLAKGNLYRTGYMALTRGDGGQNLIGNEQAALLGLIRTQELLAARRTDGAEQFFSRANDFGFSKNPAETFTFWDREKLLGDAVWVIRNFQPDVIICRFPPDSRAGHGHHTASAMIAAEAYTAAADPARFPEQLLYVKPWQAKRLLWNSYNFGNRDKVHDGQFTLNVGVFNPLLGKDFGEIAAQSRSMHKSQGFGVSASRGDAYEYFQTVQGTAPQGSLLDGVNTTWTRIAGGESVGRLVDQAIANFKDEDPAATVPILMAIRKTLQAMPGGYWQQQKLKETEQLILACTGTWLEATSEDATVVPGRDMVVQVQAMNRSTVPMELESITLTGKAMVKKESMERNKLISLPFNPLIPVNTATTQPYWLALPHPLGMYDIADQQMVGRPENVAPLQAVFQLKIAGESFTVSKPIQYKFTDPVKGEIYQPLVVAPPITGNLDNQVIIFANGGTQPVTVKLNAHTDGVKGSVALRLPKGFKAVPASIPFDLKAGDESQVLFNVTATDIRSKNQADTLTVVMSTNGQEYTQGITQIHYDHIPDITLFPAATAKLVSVNLKHNGQHLGYIPGAGDMVAASLKAVGYDVTILDEKDILGGHLQQYDAIITGVRLYNMQPRMKYWQPALMDYVQQGGTLLVQYNVNSELTTPNMGPYPFSLSGGRVTDETAPVQFLHPSDDALHYPNEISPADFDGWVQERGLYFTTNVDGQYTKEFALHDKGEGSLDGSTLVAHYGKGKYVYTSLAFFRQLPAGVPGAYRLFVNLISTKK</sequence>
<evidence type="ECO:0000256" key="1">
    <source>
        <dbReference type="SAM" id="SignalP"/>
    </source>
</evidence>
<dbReference type="Proteomes" id="UP000242818">
    <property type="component" value="Unassembled WGS sequence"/>
</dbReference>
<dbReference type="STRING" id="1335309.GA0116948_11379"/>
<dbReference type="OrthoDB" id="9759749at2"/>
<dbReference type="Pfam" id="PF02585">
    <property type="entry name" value="PIG-L"/>
    <property type="match status" value="1"/>
</dbReference>
<dbReference type="InterPro" id="IPR024078">
    <property type="entry name" value="LmbE-like_dom_sf"/>
</dbReference>
<dbReference type="AlphaFoldDB" id="A0A1C4FDR3"/>
<feature type="chain" id="PRO_5008691943" evidence="1">
    <location>
        <begin position="21"/>
        <end position="822"/>
    </location>
</feature>
<keyword evidence="1" id="KW-0732">Signal</keyword>
<dbReference type="InterPro" id="IPR029062">
    <property type="entry name" value="Class_I_gatase-like"/>
</dbReference>
<dbReference type="SUPFAM" id="SSF52317">
    <property type="entry name" value="Class I glutamine amidotransferase-like"/>
    <property type="match status" value="1"/>
</dbReference>
<protein>
    <submittedName>
        <fullName evidence="2">GlcNAc-PI de-N-acetylase</fullName>
    </submittedName>
</protein>
<dbReference type="RefSeq" id="WP_089714150.1">
    <property type="nucleotide sequence ID" value="NZ_FMAR01000013.1"/>
</dbReference>
<accession>A0A1C4FDR3</accession>
<dbReference type="EMBL" id="FMAR01000013">
    <property type="protein sequence ID" value="SCC53805.1"/>
    <property type="molecule type" value="Genomic_DNA"/>
</dbReference>
<feature type="signal peptide" evidence="1">
    <location>
        <begin position="1"/>
        <end position="20"/>
    </location>
</feature>
<keyword evidence="3" id="KW-1185">Reference proteome</keyword>
<dbReference type="InterPro" id="IPR003737">
    <property type="entry name" value="GlcNAc_PI_deacetylase-related"/>
</dbReference>
<evidence type="ECO:0000313" key="3">
    <source>
        <dbReference type="Proteomes" id="UP000242818"/>
    </source>
</evidence>
<gene>
    <name evidence="2" type="ORF">GA0116948_11379</name>
</gene>
<evidence type="ECO:0000313" key="2">
    <source>
        <dbReference type="EMBL" id="SCC53805.1"/>
    </source>
</evidence>
<reference evidence="2 3" key="1">
    <citation type="submission" date="2016-08" db="EMBL/GenBank/DDBJ databases">
        <authorList>
            <person name="Seilhamer J.J."/>
        </authorList>
    </citation>
    <scope>NUCLEOTIDE SEQUENCE [LARGE SCALE GENOMIC DNA]</scope>
    <source>
        <strain evidence="2 3">A37T2</strain>
    </source>
</reference>